<protein>
    <submittedName>
        <fullName evidence="2">Transglycosylase protein with SLT domain</fullName>
    </submittedName>
</protein>
<dbReference type="PANTHER" id="PTHR30163">
    <property type="entry name" value="MEMBRANE-BOUND LYTIC MUREIN TRANSGLYCOSYLASE B"/>
    <property type="match status" value="1"/>
</dbReference>
<dbReference type="InterPro" id="IPR023346">
    <property type="entry name" value="Lysozyme-like_dom_sf"/>
</dbReference>
<evidence type="ECO:0000313" key="3">
    <source>
        <dbReference type="Proteomes" id="UP000317998"/>
    </source>
</evidence>
<dbReference type="Proteomes" id="UP000317998">
    <property type="component" value="Unassembled WGS sequence"/>
</dbReference>
<dbReference type="InterPro" id="IPR043426">
    <property type="entry name" value="MltB-like"/>
</dbReference>
<dbReference type="PANTHER" id="PTHR30163:SF8">
    <property type="entry name" value="LYTIC MUREIN TRANSGLYCOSYLASE"/>
    <property type="match status" value="1"/>
</dbReference>
<dbReference type="SUPFAM" id="SSF53955">
    <property type="entry name" value="Lysozyme-like"/>
    <property type="match status" value="1"/>
</dbReference>
<keyword evidence="1" id="KW-1133">Transmembrane helix</keyword>
<name>A0A542YAM0_9MICO</name>
<feature type="transmembrane region" description="Helical" evidence="1">
    <location>
        <begin position="20"/>
        <end position="47"/>
    </location>
</feature>
<keyword evidence="1" id="KW-0472">Membrane</keyword>
<evidence type="ECO:0000256" key="1">
    <source>
        <dbReference type="SAM" id="Phobius"/>
    </source>
</evidence>
<organism evidence="2 3">
    <name type="scientific">Homoserinimonas aerilata</name>
    <dbReference type="NCBI Taxonomy" id="1162970"/>
    <lineage>
        <taxon>Bacteria</taxon>
        <taxon>Bacillati</taxon>
        <taxon>Actinomycetota</taxon>
        <taxon>Actinomycetes</taxon>
        <taxon>Micrococcales</taxon>
        <taxon>Microbacteriaceae</taxon>
        <taxon>Homoserinimonas</taxon>
    </lineage>
</organism>
<reference evidence="2 3" key="1">
    <citation type="submission" date="2019-06" db="EMBL/GenBank/DDBJ databases">
        <title>Sequencing the genomes of 1000 actinobacteria strains.</title>
        <authorList>
            <person name="Klenk H.-P."/>
        </authorList>
    </citation>
    <scope>NUCLEOTIDE SEQUENCE [LARGE SCALE GENOMIC DNA]</scope>
    <source>
        <strain evidence="2 3">DSM 26477</strain>
    </source>
</reference>
<keyword evidence="1" id="KW-0812">Transmembrane</keyword>
<dbReference type="CDD" id="cd13399">
    <property type="entry name" value="Slt35-like"/>
    <property type="match status" value="1"/>
</dbReference>
<dbReference type="AlphaFoldDB" id="A0A542YAM0"/>
<dbReference type="GO" id="GO:0008933">
    <property type="term" value="F:peptidoglycan lytic transglycosylase activity"/>
    <property type="evidence" value="ECO:0007669"/>
    <property type="project" value="TreeGrafter"/>
</dbReference>
<dbReference type="RefSeq" id="WP_246081480.1">
    <property type="nucleotide sequence ID" value="NZ_VFOM01000003.1"/>
</dbReference>
<accession>A0A542YAM0</accession>
<proteinExistence type="predicted"/>
<gene>
    <name evidence="2" type="ORF">FB562_2413</name>
</gene>
<sequence>MPTSPRPSDDQPDGERSGRAVDWTVVGAISAGVAALAVVGVLVFFVLAPRGDAPAPSEGPVAPAYAAPAELPPAAAVPGPGDAGTADPEWVARVASVAGIPERALAAYAGAARFKASDRPDCGLGWNTLAAIGLVESDHGRHGGSAIGADGTVSPPIIGIALTGEGTAHIPDTDGGQFDGDTEYDRAVGPMQLLPVTWENWHVDGNADGVQDPQNIDDAVIAAANYLCRSSTDMVDEDGWRAGVHAYNRSDEYAHAVADAANLYVEAARQVAG</sequence>
<evidence type="ECO:0000313" key="2">
    <source>
        <dbReference type="EMBL" id="TQL45004.1"/>
    </source>
</evidence>
<dbReference type="GO" id="GO:0009253">
    <property type="term" value="P:peptidoglycan catabolic process"/>
    <property type="evidence" value="ECO:0007669"/>
    <property type="project" value="TreeGrafter"/>
</dbReference>
<dbReference type="EMBL" id="VFOM01000003">
    <property type="protein sequence ID" value="TQL45004.1"/>
    <property type="molecule type" value="Genomic_DNA"/>
</dbReference>
<keyword evidence="3" id="KW-1185">Reference proteome</keyword>
<dbReference type="Gene3D" id="1.10.530.10">
    <property type="match status" value="1"/>
</dbReference>
<comment type="caution">
    <text evidence="2">The sequence shown here is derived from an EMBL/GenBank/DDBJ whole genome shotgun (WGS) entry which is preliminary data.</text>
</comment>